<evidence type="ECO:0000313" key="2">
    <source>
        <dbReference type="EMBL" id="TNN80034.1"/>
    </source>
</evidence>
<feature type="region of interest" description="Disordered" evidence="1">
    <location>
        <begin position="60"/>
        <end position="88"/>
    </location>
</feature>
<protein>
    <submittedName>
        <fullName evidence="2">Uncharacterized protein</fullName>
    </submittedName>
</protein>
<dbReference type="AlphaFoldDB" id="A0A4Z2IR72"/>
<evidence type="ECO:0000313" key="3">
    <source>
        <dbReference type="Proteomes" id="UP000314294"/>
    </source>
</evidence>
<reference evidence="2 3" key="1">
    <citation type="submission" date="2019-03" db="EMBL/GenBank/DDBJ databases">
        <title>First draft genome of Liparis tanakae, snailfish: a comprehensive survey of snailfish specific genes.</title>
        <authorList>
            <person name="Kim W."/>
            <person name="Song I."/>
            <person name="Jeong J.-H."/>
            <person name="Kim D."/>
            <person name="Kim S."/>
            <person name="Ryu S."/>
            <person name="Song J.Y."/>
            <person name="Lee S.K."/>
        </authorList>
    </citation>
    <scope>NUCLEOTIDE SEQUENCE [LARGE SCALE GENOMIC DNA]</scope>
    <source>
        <tissue evidence="2">Muscle</tissue>
    </source>
</reference>
<organism evidence="2 3">
    <name type="scientific">Liparis tanakae</name>
    <name type="common">Tanaka's snailfish</name>
    <dbReference type="NCBI Taxonomy" id="230148"/>
    <lineage>
        <taxon>Eukaryota</taxon>
        <taxon>Metazoa</taxon>
        <taxon>Chordata</taxon>
        <taxon>Craniata</taxon>
        <taxon>Vertebrata</taxon>
        <taxon>Euteleostomi</taxon>
        <taxon>Actinopterygii</taxon>
        <taxon>Neopterygii</taxon>
        <taxon>Teleostei</taxon>
        <taxon>Neoteleostei</taxon>
        <taxon>Acanthomorphata</taxon>
        <taxon>Eupercaria</taxon>
        <taxon>Perciformes</taxon>
        <taxon>Cottioidei</taxon>
        <taxon>Cottales</taxon>
        <taxon>Liparidae</taxon>
        <taxon>Liparis</taxon>
    </lineage>
</organism>
<proteinExistence type="predicted"/>
<keyword evidence="3" id="KW-1185">Reference proteome</keyword>
<accession>A0A4Z2IR72</accession>
<gene>
    <name evidence="2" type="ORF">EYF80_009683</name>
</gene>
<dbReference type="Proteomes" id="UP000314294">
    <property type="component" value="Unassembled WGS sequence"/>
</dbReference>
<dbReference type="EMBL" id="SRLO01000058">
    <property type="protein sequence ID" value="TNN80034.1"/>
    <property type="molecule type" value="Genomic_DNA"/>
</dbReference>
<sequence length="88" mass="9031">MKCSAGRRPTVSFALQQPVHEADCVAASLDDDLWPAPDPGHPPEEAVRADQLVAVHQVVGPPHAGPQPGVGVVLDVGEGHLGSEGQAT</sequence>
<comment type="caution">
    <text evidence="2">The sequence shown here is derived from an EMBL/GenBank/DDBJ whole genome shotgun (WGS) entry which is preliminary data.</text>
</comment>
<evidence type="ECO:0000256" key="1">
    <source>
        <dbReference type="SAM" id="MobiDB-lite"/>
    </source>
</evidence>
<name>A0A4Z2IR72_9TELE</name>